<feature type="compositionally biased region" description="Basic and acidic residues" evidence="1">
    <location>
        <begin position="366"/>
        <end position="383"/>
    </location>
</feature>
<keyword evidence="2" id="KW-0812">Transmembrane</keyword>
<sequence>MATVPPRRWRGRLRTFTLTSLLLSFLSLLCCSWSSEARVLSLKGASRALQEVSDEEWKSLIHSSAATGPGGGATVHEDETQQDVDLSGGMVEWDHNYVDKKRREEEDRKYEEERRIREAQLQEQEAAQLQEQEAAQMQDARGGDENEEHSDESFVDTYLHKFDEVVDVMATNLNEVMTHGLNTTVDDVVSNLPTYDDVNTAVAKMDKRLTMSMLVLVLVLVIILASAMLLPVVFKQWERADRADDESKADEAREELTEQKNVPVLIFAFVVLLLLSLGAGAAAARRSGWWKYYGSELSPTNGARAQKATARAAPRPIPSASKTSGGGSGGAAARQRRREAMSQSMRERALQCKGEIKYQPRRCRGHTHDSEEKQKEREAEKARRAAQNYRNWQRLNSQARSRGWKPEDASSPSSG</sequence>
<name>A0A830HRN4_9CHLO</name>
<feature type="signal peptide" evidence="3">
    <location>
        <begin position="1"/>
        <end position="37"/>
    </location>
</feature>
<evidence type="ECO:0000256" key="2">
    <source>
        <dbReference type="SAM" id="Phobius"/>
    </source>
</evidence>
<organism evidence="4 5">
    <name type="scientific">Pycnococcus provasolii</name>
    <dbReference type="NCBI Taxonomy" id="41880"/>
    <lineage>
        <taxon>Eukaryota</taxon>
        <taxon>Viridiplantae</taxon>
        <taxon>Chlorophyta</taxon>
        <taxon>Pseudoscourfieldiophyceae</taxon>
        <taxon>Pseudoscourfieldiales</taxon>
        <taxon>Pycnococcaceae</taxon>
        <taxon>Pycnococcus</taxon>
    </lineage>
</organism>
<reference evidence="4" key="1">
    <citation type="submission" date="2020-10" db="EMBL/GenBank/DDBJ databases">
        <title>Unveiling of a novel bifunctional photoreceptor, Dualchrome1, isolated from a cosmopolitan green alga.</title>
        <authorList>
            <person name="Suzuki S."/>
            <person name="Kawachi M."/>
        </authorList>
    </citation>
    <scope>NUCLEOTIDE SEQUENCE</scope>
    <source>
        <strain evidence="4">NIES 2893</strain>
    </source>
</reference>
<evidence type="ECO:0000256" key="1">
    <source>
        <dbReference type="SAM" id="MobiDB-lite"/>
    </source>
</evidence>
<protein>
    <recommendedName>
        <fullName evidence="6">t-SNARE coiled-coil homology domain-containing protein</fullName>
    </recommendedName>
</protein>
<feature type="compositionally biased region" description="Basic and acidic residues" evidence="1">
    <location>
        <begin position="345"/>
        <end position="358"/>
    </location>
</feature>
<dbReference type="Proteomes" id="UP000660262">
    <property type="component" value="Unassembled WGS sequence"/>
</dbReference>
<evidence type="ECO:0000313" key="4">
    <source>
        <dbReference type="EMBL" id="GHP09804.1"/>
    </source>
</evidence>
<feature type="region of interest" description="Disordered" evidence="1">
    <location>
        <begin position="304"/>
        <end position="415"/>
    </location>
</feature>
<proteinExistence type="predicted"/>
<dbReference type="EMBL" id="BNJQ01000026">
    <property type="protein sequence ID" value="GHP09804.1"/>
    <property type="molecule type" value="Genomic_DNA"/>
</dbReference>
<feature type="region of interest" description="Disordered" evidence="1">
    <location>
        <begin position="122"/>
        <end position="152"/>
    </location>
</feature>
<gene>
    <name evidence="4" type="ORF">PPROV_000853900</name>
</gene>
<feature type="compositionally biased region" description="Polar residues" evidence="1">
    <location>
        <begin position="388"/>
        <end position="400"/>
    </location>
</feature>
<feature type="compositionally biased region" description="Low complexity" evidence="1">
    <location>
        <begin position="122"/>
        <end position="140"/>
    </location>
</feature>
<keyword evidence="2" id="KW-1133">Transmembrane helix</keyword>
<dbReference type="AlphaFoldDB" id="A0A830HRN4"/>
<evidence type="ECO:0000256" key="3">
    <source>
        <dbReference type="SAM" id="SignalP"/>
    </source>
</evidence>
<accession>A0A830HRN4</accession>
<keyword evidence="5" id="KW-1185">Reference proteome</keyword>
<comment type="caution">
    <text evidence="4">The sequence shown here is derived from an EMBL/GenBank/DDBJ whole genome shotgun (WGS) entry which is preliminary data.</text>
</comment>
<feature type="compositionally biased region" description="Low complexity" evidence="1">
    <location>
        <begin position="304"/>
        <end position="321"/>
    </location>
</feature>
<evidence type="ECO:0008006" key="6">
    <source>
        <dbReference type="Google" id="ProtNLM"/>
    </source>
</evidence>
<evidence type="ECO:0000313" key="5">
    <source>
        <dbReference type="Proteomes" id="UP000660262"/>
    </source>
</evidence>
<keyword evidence="2" id="KW-0472">Membrane</keyword>
<feature type="transmembrane region" description="Helical" evidence="2">
    <location>
        <begin position="262"/>
        <end position="284"/>
    </location>
</feature>
<feature type="transmembrane region" description="Helical" evidence="2">
    <location>
        <begin position="213"/>
        <end position="234"/>
    </location>
</feature>
<keyword evidence="3" id="KW-0732">Signal</keyword>
<feature type="chain" id="PRO_5033003062" description="t-SNARE coiled-coil homology domain-containing protein" evidence="3">
    <location>
        <begin position="38"/>
        <end position="415"/>
    </location>
</feature>